<name>A0A915JCM4_ROMCU</name>
<reference evidence="2" key="1">
    <citation type="submission" date="2022-11" db="UniProtKB">
        <authorList>
            <consortium name="WormBaseParasite"/>
        </authorList>
    </citation>
    <scope>IDENTIFICATION</scope>
</reference>
<evidence type="ECO:0000313" key="1">
    <source>
        <dbReference type="Proteomes" id="UP000887565"/>
    </source>
</evidence>
<dbReference type="AlphaFoldDB" id="A0A915JCM4"/>
<proteinExistence type="predicted"/>
<organism evidence="1 2">
    <name type="scientific">Romanomermis culicivorax</name>
    <name type="common">Nematode worm</name>
    <dbReference type="NCBI Taxonomy" id="13658"/>
    <lineage>
        <taxon>Eukaryota</taxon>
        <taxon>Metazoa</taxon>
        <taxon>Ecdysozoa</taxon>
        <taxon>Nematoda</taxon>
        <taxon>Enoplea</taxon>
        <taxon>Dorylaimia</taxon>
        <taxon>Mermithida</taxon>
        <taxon>Mermithoidea</taxon>
        <taxon>Mermithidae</taxon>
        <taxon>Romanomermis</taxon>
    </lineage>
</organism>
<keyword evidence="1" id="KW-1185">Reference proteome</keyword>
<protein>
    <submittedName>
        <fullName evidence="2">Uncharacterized protein</fullName>
    </submittedName>
</protein>
<dbReference type="Proteomes" id="UP000887565">
    <property type="component" value="Unplaced"/>
</dbReference>
<evidence type="ECO:0000313" key="2">
    <source>
        <dbReference type="WBParaSite" id="nRc.2.0.1.t24258-RA"/>
    </source>
</evidence>
<accession>A0A915JCM4</accession>
<dbReference type="WBParaSite" id="nRc.2.0.1.t24258-RA">
    <property type="protein sequence ID" value="nRc.2.0.1.t24258-RA"/>
    <property type="gene ID" value="nRc.2.0.1.g24258"/>
</dbReference>
<sequence>MSGPPNGGGTTQYLFTGPHVAYGQPQVWQDNRYFLVN</sequence>